<dbReference type="Pfam" id="PF13637">
    <property type="entry name" value="Ank_4"/>
    <property type="match status" value="1"/>
</dbReference>
<dbReference type="InterPro" id="IPR002110">
    <property type="entry name" value="Ankyrin_rpt"/>
</dbReference>
<accession>A0A9W6U3K6</accession>
<dbReference type="InterPro" id="IPR036770">
    <property type="entry name" value="Ankyrin_rpt-contain_sf"/>
</dbReference>
<dbReference type="EMBL" id="BSXW01000547">
    <property type="protein sequence ID" value="GMF25295.1"/>
    <property type="molecule type" value="Genomic_DNA"/>
</dbReference>
<comment type="caution">
    <text evidence="1">The sequence shown here is derived from an EMBL/GenBank/DDBJ whole genome shotgun (WGS) entry which is preliminary data.</text>
</comment>
<evidence type="ECO:0000313" key="1">
    <source>
        <dbReference type="EMBL" id="GMF25295.1"/>
    </source>
</evidence>
<dbReference type="PANTHER" id="PTHR46586">
    <property type="entry name" value="ANKYRIN REPEAT-CONTAINING PROTEIN"/>
    <property type="match status" value="1"/>
</dbReference>
<protein>
    <submittedName>
        <fullName evidence="1">Unnamed protein product</fullName>
    </submittedName>
</protein>
<sequence length="721" mass="79631">MSFTLQNVALTLQHAPRAGDDALVQLGPLVSLFVGPPPALSLSAACRLQSTRLLDWLWDCSPATPEARAAGWSLTNFLRSDELYHRWQFADATAVAAELGDLSVLKWLFEHFRDGCVPSKAVVDAAEKGRLHVLQFLLAHDGVNGNRVQWTAGAIQQALRGDQLDVAHWLYEHAPRDGVTEKTHEWTIKAAMDAGDLDFCQSLLPPGRCVLDYAEYCATPEVVQWKLDCGYMKRDDYAAVVAIRDLAAAGPLDLMQKLSDEHMPPPQGADWPAEWREALADACRNGRLDVVQWLVEHPTGRQAIGEMRRSRTLSKLLSRSAAQGHLDVMQYLFDHGAVDTFGGALIAAMRTDQMEALRWVLEHCPPSETFPDYCMMHEAARRGRVDMLQLFQSLGPSGVSGFFPTTEPTAQTEAETANAAASAGMVVEDADRHRQIIENQHRHRVLWMPTDPMDDAAANGRLEALQWLHDNRTEGCTTAAMDEAAANGHLDVVKWLHETRSEGCTSNAMDFATANGHLEIVQWLQAHTSGGCTTMAMDAAAARGHLKVLQWLSLNRSEGCTATASASAVANGHLAVASWLWDNFHDSIPAAFSAPRSRNKFDVLLFLHVRHPAAFLPLFVRDSRTPLSPQRPTLNDAIVEEWLKKYYPVPEIPEEQQERGRQQFDGIAGQIFENIAQQLANQIGGFGGMQVVDRPAEFGMPNALAMVMNNIMVVHPDGDEE</sequence>
<dbReference type="PANTHER" id="PTHR46586:SF3">
    <property type="entry name" value="ANKYRIN REPEAT-CONTAINING PROTEIN"/>
    <property type="match status" value="1"/>
</dbReference>
<dbReference type="InterPro" id="IPR052050">
    <property type="entry name" value="SecEffector_AnkRepeat"/>
</dbReference>
<proteinExistence type="predicted"/>
<dbReference type="SUPFAM" id="SSF48403">
    <property type="entry name" value="Ankyrin repeat"/>
    <property type="match status" value="2"/>
</dbReference>
<dbReference type="Proteomes" id="UP001165083">
    <property type="component" value="Unassembled WGS sequence"/>
</dbReference>
<gene>
    <name evidence="1" type="ORF">Plil01_001042200</name>
</gene>
<dbReference type="OrthoDB" id="113235at2759"/>
<name>A0A9W6U3K6_9STRA</name>
<dbReference type="AlphaFoldDB" id="A0A9W6U3K6"/>
<dbReference type="Gene3D" id="1.25.40.20">
    <property type="entry name" value="Ankyrin repeat-containing domain"/>
    <property type="match status" value="2"/>
</dbReference>
<keyword evidence="2" id="KW-1185">Reference proteome</keyword>
<evidence type="ECO:0000313" key="2">
    <source>
        <dbReference type="Proteomes" id="UP001165083"/>
    </source>
</evidence>
<organism evidence="1 2">
    <name type="scientific">Phytophthora lilii</name>
    <dbReference type="NCBI Taxonomy" id="2077276"/>
    <lineage>
        <taxon>Eukaryota</taxon>
        <taxon>Sar</taxon>
        <taxon>Stramenopiles</taxon>
        <taxon>Oomycota</taxon>
        <taxon>Peronosporomycetes</taxon>
        <taxon>Peronosporales</taxon>
        <taxon>Peronosporaceae</taxon>
        <taxon>Phytophthora</taxon>
    </lineage>
</organism>
<reference evidence="1" key="1">
    <citation type="submission" date="2023-04" db="EMBL/GenBank/DDBJ databases">
        <title>Phytophthora lilii NBRC 32176.</title>
        <authorList>
            <person name="Ichikawa N."/>
            <person name="Sato H."/>
            <person name="Tonouchi N."/>
        </authorList>
    </citation>
    <scope>NUCLEOTIDE SEQUENCE</scope>
    <source>
        <strain evidence="1">NBRC 32176</strain>
    </source>
</reference>